<name>A0A2J6TSH3_9HELO</name>
<reference evidence="2 3" key="1">
    <citation type="submission" date="2016-04" db="EMBL/GenBank/DDBJ databases">
        <title>A degradative enzymes factory behind the ericoid mycorrhizal symbiosis.</title>
        <authorList>
            <consortium name="DOE Joint Genome Institute"/>
            <person name="Martino E."/>
            <person name="Morin E."/>
            <person name="Grelet G."/>
            <person name="Kuo A."/>
            <person name="Kohler A."/>
            <person name="Daghino S."/>
            <person name="Barry K."/>
            <person name="Choi C."/>
            <person name="Cichocki N."/>
            <person name="Clum A."/>
            <person name="Copeland A."/>
            <person name="Hainaut M."/>
            <person name="Haridas S."/>
            <person name="Labutti K."/>
            <person name="Lindquist E."/>
            <person name="Lipzen A."/>
            <person name="Khouja H.-R."/>
            <person name="Murat C."/>
            <person name="Ohm R."/>
            <person name="Olson A."/>
            <person name="Spatafora J."/>
            <person name="Veneault-Fourrey C."/>
            <person name="Henrissat B."/>
            <person name="Grigoriev I."/>
            <person name="Martin F."/>
            <person name="Perotto S."/>
        </authorList>
    </citation>
    <scope>NUCLEOTIDE SEQUENCE [LARGE SCALE GENOMIC DNA]</scope>
    <source>
        <strain evidence="2 3">E</strain>
    </source>
</reference>
<evidence type="ECO:0000256" key="1">
    <source>
        <dbReference type="SAM" id="MobiDB-lite"/>
    </source>
</evidence>
<proteinExistence type="predicted"/>
<dbReference type="EMBL" id="KZ613745">
    <property type="protein sequence ID" value="PMD65969.1"/>
    <property type="molecule type" value="Genomic_DNA"/>
</dbReference>
<dbReference type="InParanoid" id="A0A2J6TSH3"/>
<dbReference type="GeneID" id="36578734"/>
<evidence type="ECO:0000313" key="3">
    <source>
        <dbReference type="Proteomes" id="UP000235371"/>
    </source>
</evidence>
<keyword evidence="3" id="KW-1185">Reference proteome</keyword>
<dbReference type="Proteomes" id="UP000235371">
    <property type="component" value="Unassembled WGS sequence"/>
</dbReference>
<dbReference type="RefSeq" id="XP_024742873.1">
    <property type="nucleotide sequence ID" value="XM_024870652.1"/>
</dbReference>
<gene>
    <name evidence="2" type="ORF">K444DRAFT_158896</name>
</gene>
<organism evidence="2 3">
    <name type="scientific">Hyaloscypha bicolor E</name>
    <dbReference type="NCBI Taxonomy" id="1095630"/>
    <lineage>
        <taxon>Eukaryota</taxon>
        <taxon>Fungi</taxon>
        <taxon>Dikarya</taxon>
        <taxon>Ascomycota</taxon>
        <taxon>Pezizomycotina</taxon>
        <taxon>Leotiomycetes</taxon>
        <taxon>Helotiales</taxon>
        <taxon>Hyaloscyphaceae</taxon>
        <taxon>Hyaloscypha</taxon>
        <taxon>Hyaloscypha bicolor</taxon>
    </lineage>
</organism>
<accession>A0A2J6TSH3</accession>
<evidence type="ECO:0000313" key="2">
    <source>
        <dbReference type="EMBL" id="PMD65969.1"/>
    </source>
</evidence>
<sequence length="156" mass="16352">MTGRQGPFRARAMPDGVLSQGRGGGGGLSKGGGRGIRCNSAVLQCCSVGERLTPRAFPSGPIRKNDVPTSPESCAGQYCYCTGSTINLHCSARARLVLVPVLVLRLRRRLRLSQTRAAINCAVLWVPPSSQVVMVRAGLRAGSPASARLGHDAVVS</sequence>
<feature type="region of interest" description="Disordered" evidence="1">
    <location>
        <begin position="1"/>
        <end position="28"/>
    </location>
</feature>
<protein>
    <submittedName>
        <fullName evidence="2">Uncharacterized protein</fullName>
    </submittedName>
</protein>
<dbReference type="AlphaFoldDB" id="A0A2J6TSH3"/>